<evidence type="ECO:0000313" key="3">
    <source>
        <dbReference type="EMBL" id="KIK94254.1"/>
    </source>
</evidence>
<dbReference type="InParanoid" id="A0A0D0E1M3"/>
<feature type="region of interest" description="Disordered" evidence="1">
    <location>
        <begin position="54"/>
        <end position="126"/>
    </location>
</feature>
<dbReference type="AlphaFoldDB" id="A0A0D0E1M3"/>
<keyword evidence="4" id="KW-1185">Reference proteome</keyword>
<feature type="transmembrane region" description="Helical" evidence="2">
    <location>
        <begin position="20"/>
        <end position="38"/>
    </location>
</feature>
<dbReference type="HOGENOM" id="CLU_1982283_0_0_1"/>
<protein>
    <submittedName>
        <fullName evidence="3">Uncharacterized protein</fullName>
    </submittedName>
</protein>
<keyword evidence="2" id="KW-1133">Transmembrane helix</keyword>
<dbReference type="EMBL" id="KN825120">
    <property type="protein sequence ID" value="KIK94254.1"/>
    <property type="molecule type" value="Genomic_DNA"/>
</dbReference>
<feature type="compositionally biased region" description="Polar residues" evidence="1">
    <location>
        <begin position="111"/>
        <end position="120"/>
    </location>
</feature>
<feature type="region of interest" description="Disordered" evidence="1">
    <location>
        <begin position="1"/>
        <end position="24"/>
    </location>
</feature>
<reference evidence="3 4" key="1">
    <citation type="submission" date="2014-04" db="EMBL/GenBank/DDBJ databases">
        <authorList>
            <consortium name="DOE Joint Genome Institute"/>
            <person name="Kuo A."/>
            <person name="Kohler A."/>
            <person name="Jargeat P."/>
            <person name="Nagy L.G."/>
            <person name="Floudas D."/>
            <person name="Copeland A."/>
            <person name="Barry K.W."/>
            <person name="Cichocki N."/>
            <person name="Veneault-Fourrey C."/>
            <person name="LaButti K."/>
            <person name="Lindquist E.A."/>
            <person name="Lipzen A."/>
            <person name="Lundell T."/>
            <person name="Morin E."/>
            <person name="Murat C."/>
            <person name="Sun H."/>
            <person name="Tunlid A."/>
            <person name="Henrissat B."/>
            <person name="Grigoriev I.V."/>
            <person name="Hibbett D.S."/>
            <person name="Martin F."/>
            <person name="Nordberg H.P."/>
            <person name="Cantor M.N."/>
            <person name="Hua S.X."/>
        </authorList>
    </citation>
    <scope>NUCLEOTIDE SEQUENCE [LARGE SCALE GENOMIC DNA]</scope>
    <source>
        <strain evidence="3 4">Ve08.2h10</strain>
    </source>
</reference>
<organism evidence="3 4">
    <name type="scientific">Paxillus rubicundulus Ve08.2h10</name>
    <dbReference type="NCBI Taxonomy" id="930991"/>
    <lineage>
        <taxon>Eukaryota</taxon>
        <taxon>Fungi</taxon>
        <taxon>Dikarya</taxon>
        <taxon>Basidiomycota</taxon>
        <taxon>Agaricomycotina</taxon>
        <taxon>Agaricomycetes</taxon>
        <taxon>Agaricomycetidae</taxon>
        <taxon>Boletales</taxon>
        <taxon>Paxilineae</taxon>
        <taxon>Paxillaceae</taxon>
        <taxon>Paxillus</taxon>
    </lineage>
</organism>
<evidence type="ECO:0000256" key="1">
    <source>
        <dbReference type="SAM" id="MobiDB-lite"/>
    </source>
</evidence>
<accession>A0A0D0E1M3</accession>
<evidence type="ECO:0000256" key="2">
    <source>
        <dbReference type="SAM" id="Phobius"/>
    </source>
</evidence>
<keyword evidence="2" id="KW-0812">Transmembrane</keyword>
<feature type="compositionally biased region" description="Basic and acidic residues" evidence="1">
    <location>
        <begin position="92"/>
        <end position="104"/>
    </location>
</feature>
<gene>
    <name evidence="3" type="ORF">PAXRUDRAFT_25993</name>
</gene>
<proteinExistence type="predicted"/>
<name>A0A0D0E1M3_9AGAM</name>
<evidence type="ECO:0000313" key="4">
    <source>
        <dbReference type="Proteomes" id="UP000054538"/>
    </source>
</evidence>
<keyword evidence="2" id="KW-0472">Membrane</keyword>
<dbReference type="Proteomes" id="UP000054538">
    <property type="component" value="Unassembled WGS sequence"/>
</dbReference>
<sequence>MADLNPASSPSASASASSSPSLPSIPSWAICFIAIAFIGKRRCVDDTEGRRAEMVQGSREDVDGASIMTVVGPPPPVYAPKSSSPEPPLYRSTEDVTREAEAGRAVHPARQPQQQETLVLSSEGMY</sequence>
<reference evidence="4" key="2">
    <citation type="submission" date="2015-01" db="EMBL/GenBank/DDBJ databases">
        <title>Evolutionary Origins and Diversification of the Mycorrhizal Mutualists.</title>
        <authorList>
            <consortium name="DOE Joint Genome Institute"/>
            <consortium name="Mycorrhizal Genomics Consortium"/>
            <person name="Kohler A."/>
            <person name="Kuo A."/>
            <person name="Nagy L.G."/>
            <person name="Floudas D."/>
            <person name="Copeland A."/>
            <person name="Barry K.W."/>
            <person name="Cichocki N."/>
            <person name="Veneault-Fourrey C."/>
            <person name="LaButti K."/>
            <person name="Lindquist E.A."/>
            <person name="Lipzen A."/>
            <person name="Lundell T."/>
            <person name="Morin E."/>
            <person name="Murat C."/>
            <person name="Riley R."/>
            <person name="Ohm R."/>
            <person name="Sun H."/>
            <person name="Tunlid A."/>
            <person name="Henrissat B."/>
            <person name="Grigoriev I.V."/>
            <person name="Hibbett D.S."/>
            <person name="Martin F."/>
        </authorList>
    </citation>
    <scope>NUCLEOTIDE SEQUENCE [LARGE SCALE GENOMIC DNA]</scope>
    <source>
        <strain evidence="4">Ve08.2h10</strain>
    </source>
</reference>
<dbReference type="OrthoDB" id="10503076at2759"/>